<sequence>MSSLESLVVHRYVDRNGVEHVLEYEPFSRPPDPLPPPPIVFRKLETIEIPKPPEKQHLWQWPDGSFTYQHNGADRYHYYETLKIPTPQPPAPLPQQQYEYLEIPAPKPPSEIVPQKPVYLDVDVGPTPVPGPLPVQHYEYLEPHKLKAPFFDWSVLSSRRLALDYIHEIPSSWMPERWIQPQLSVVVENKTVHLYGHHVTVQAQVSNPGGPILIGKIKIHDSSARAKEKVSLRPLKFSKLVWVNPTKHDYYLEVDDMLVHIYLVQEPYKCLVKVYDADEVQVHERSRTHYFPSKIDPRPFSRGLLRAIRKMRESKQIRR</sequence>
<dbReference type="EMBL" id="MFEH01000001">
    <property type="protein sequence ID" value="OGE74380.1"/>
    <property type="molecule type" value="Genomic_DNA"/>
</dbReference>
<evidence type="ECO:0000313" key="1">
    <source>
        <dbReference type="EMBL" id="OGE74380.1"/>
    </source>
</evidence>
<dbReference type="STRING" id="1817821.A2717_02460"/>
<reference evidence="1 2" key="1">
    <citation type="journal article" date="2016" name="Nat. Commun.">
        <title>Thousands of microbial genomes shed light on interconnected biogeochemical processes in an aquifer system.</title>
        <authorList>
            <person name="Anantharaman K."/>
            <person name="Brown C.T."/>
            <person name="Hug L.A."/>
            <person name="Sharon I."/>
            <person name="Castelle C.J."/>
            <person name="Probst A.J."/>
            <person name="Thomas B.C."/>
            <person name="Singh A."/>
            <person name="Wilkins M.J."/>
            <person name="Karaoz U."/>
            <person name="Brodie E.L."/>
            <person name="Williams K.H."/>
            <person name="Hubbard S.S."/>
            <person name="Banfield J.F."/>
        </authorList>
    </citation>
    <scope>NUCLEOTIDE SEQUENCE [LARGE SCALE GENOMIC DNA]</scope>
</reference>
<accession>A0A1F5NAA1</accession>
<evidence type="ECO:0000313" key="2">
    <source>
        <dbReference type="Proteomes" id="UP000177610"/>
    </source>
</evidence>
<gene>
    <name evidence="1" type="ORF">A2717_02460</name>
</gene>
<dbReference type="AlphaFoldDB" id="A0A1F5NAA1"/>
<name>A0A1F5NAA1_9BACT</name>
<comment type="caution">
    <text evidence="1">The sequence shown here is derived from an EMBL/GenBank/DDBJ whole genome shotgun (WGS) entry which is preliminary data.</text>
</comment>
<protein>
    <submittedName>
        <fullName evidence="1">Uncharacterized protein</fullName>
    </submittedName>
</protein>
<organism evidence="1 2">
    <name type="scientific">Candidatus Doudnabacteria bacterium RIFCSPHIGHO2_01_FULL_41_86</name>
    <dbReference type="NCBI Taxonomy" id="1817821"/>
    <lineage>
        <taxon>Bacteria</taxon>
        <taxon>Candidatus Doudnaibacteriota</taxon>
    </lineage>
</organism>
<proteinExistence type="predicted"/>
<dbReference type="Proteomes" id="UP000177610">
    <property type="component" value="Unassembled WGS sequence"/>
</dbReference>